<dbReference type="Pfam" id="PF13519">
    <property type="entry name" value="VWA_2"/>
    <property type="match status" value="1"/>
</dbReference>
<gene>
    <name evidence="3" type="ORF">BQ8794_50485</name>
</gene>
<organism evidence="3 4">
    <name type="scientific">Mesorhizobium prunaredense</name>
    <dbReference type="NCBI Taxonomy" id="1631249"/>
    <lineage>
        <taxon>Bacteria</taxon>
        <taxon>Pseudomonadati</taxon>
        <taxon>Pseudomonadota</taxon>
        <taxon>Alphaproteobacteria</taxon>
        <taxon>Hyphomicrobiales</taxon>
        <taxon>Phyllobacteriaceae</taxon>
        <taxon>Mesorhizobium</taxon>
    </lineage>
</organism>
<keyword evidence="4" id="KW-1185">Reference proteome</keyword>
<sequence length="1773" mass="189635">MRLPRLGFRCAFALAFLLLLGGRAASQEACTSEIEPNDQIDQAASIAGAACFEGAIEPARQDRFVWSIPEREGAHGWELSFEGGYRNSRIIVQAIKPAAGGEPRSEGPELFRLDTENGAYRGRSPEFLAIPGDYLISVLSEGASPYRVRLAATVAAAREAEPNDTAEQASPLLTETIVSGDLDGEPDFFRFAIPEAGARRHWNVEINGAHGHWISTELMRADGQSLLTAGATIYRPLQITDLGFAAGEYLLKLSPTSDSVTPYTVKLSPGGPRVPSRESEPNDTLATAAALALGRAAVGRLGRGGDVDVFVLDVGKPLEDKLVSIAIKSRVDRNLCLANATGGELQCRSGGEVELSNIALPAGRYGVSISGGADPDQPYSLTARIAGARRKNTEAEPNERPEFANALEPGSALQGQLAGADIDMFVLHVEGPPQLWTIKAEGRGVDSVIVTNFEQTEIGSGESIEGIAGASAGDVFLLPGDYWIRISGNGGAYALTAIAMGPPDLSSEREPNDIDAQAQRLDFGVVRTGRLSDSTDRDVYRFSLFAPDHIRLKVEPAAGDEIGVELEWGYPSPKRPQGSTSSEPYFYDALLDPGDYMVRLRSERRSSSPYRIEMTRADPFVLPDDLEPNDTPSQARELPPSLTVEGRVVAYLDADWFALPLLERPTKMTVQVTGSVEPSLVDGLEPLAGTWQADTHLFEAELPAEHPIRLGIKGDGPYSLGISFADGPRPAPAAPPLPLELKLKLDQPTVAAFWIRGQRVKGAIEISNNGQAALDLTVDVVSSHFAYRPELGVRSIALAPGALESVPFDVVVAPDAWANQRVDLVARATAAGGSSVTATAGLTADPTADPVAQEISFPLPKSLLGGFNVASSALGGAANLPEGDASNENPAVLQDGLVGDARIGALAIEATRLPYVVTNRFGTDHPWTIAGITIHPQAEGRLYPAEQLRDFDLLLSEDGVTFRPALSGQLSMLPVEQAFLLDAPVAARAAQLRLKTNHADNIGLVGLSEWKVIAVPGEPQGLSADIADWQRGGHVVWNNMVVGTSPEDERAMLGASRSVPVKIPAGRRAEWTVGFHENRAAQIRSLEWVQGDVPADQQAFTKLMVSTSTDGALGPWQDLGVWTLDADASGAAHWTLPQPVWARFVRFTATQAVDQEKVWVYPKALRIFERPTDPDYLSILGEWGQYNRNAIFEASNPIPPLPALATASNRGTRDKAEMLPVGKTVSGEVRLNEVEDWYAVDVPAGMNRLTLTAAAEPTVDVDMAIEDAAGGTVPLQFLPSAADRLNFEAEVEGGHRYLVRVHEPQRSVAIAYDTSPSISHFAPMIRHALAAFAAGVVPGREFVNFMNFESPFVLKEWSDQPWMLEGAMLARPGLDQKDSSDLEATLASILGAFKARHGVRAAIVVTDAETPGFDRQPDVWADLAGLRPRIFAAHIGAGNDPRREKQLMQDMASVNGGHYASARTQAEMDVVSERAAAWLRRPTRYRLVAAMRNEAPPLPGTLQVVAASQPEVEPIAAKNPETPAMPSGAVELILDASGSMLQRLNGERRIEIARRVLSDLATETLSPGQFVAMRVFGDDRPESCETRLATPLGPHEPGTLVKQIKKITPKNLARTPIGASLRAVADDLADAKGLRTVILITDGEETCGGDPEAEIVSLRAQGFDVRVNIVGFAVDDTGLKETFQKWAKTGGGEYFDAANAEELGDSFRSAIAAPYRVLDGAGSVVASGIIGGGAVTLMPATYRVEVGSTTDPFVIDGVVVAAGQSTSVSYTGR</sequence>
<evidence type="ECO:0000259" key="2">
    <source>
        <dbReference type="PROSITE" id="PS50234"/>
    </source>
</evidence>
<dbReference type="PROSITE" id="PS50234">
    <property type="entry name" value="VWFA"/>
    <property type="match status" value="1"/>
</dbReference>
<name>A0A1R3VGJ4_9HYPH</name>
<evidence type="ECO:0000313" key="4">
    <source>
        <dbReference type="Proteomes" id="UP000188388"/>
    </source>
</evidence>
<dbReference type="Gene3D" id="2.60.120.380">
    <property type="match status" value="5"/>
</dbReference>
<reference evidence="4" key="1">
    <citation type="submission" date="2017-01" db="EMBL/GenBank/DDBJ databases">
        <authorList>
            <person name="Brunel B."/>
        </authorList>
    </citation>
    <scope>NUCLEOTIDE SEQUENCE [LARGE SCALE GENOMIC DNA]</scope>
</reference>
<accession>A0A1R3VGJ4</accession>
<feature type="chain" id="PRO_5012503711" evidence="1">
    <location>
        <begin position="26"/>
        <end position="1773"/>
    </location>
</feature>
<keyword evidence="1" id="KW-0732">Signal</keyword>
<dbReference type="SMART" id="SM00327">
    <property type="entry name" value="VWA"/>
    <property type="match status" value="1"/>
</dbReference>
<proteinExistence type="predicted"/>
<dbReference type="InterPro" id="IPR036465">
    <property type="entry name" value="vWFA_dom_sf"/>
</dbReference>
<protein>
    <submittedName>
        <fullName evidence="3">Putative von Willebrand factor A</fullName>
    </submittedName>
</protein>
<dbReference type="RefSeq" id="WP_077381442.1">
    <property type="nucleotide sequence ID" value="NZ_FTPD01000045.1"/>
</dbReference>
<evidence type="ECO:0000313" key="3">
    <source>
        <dbReference type="EMBL" id="SIT58383.1"/>
    </source>
</evidence>
<dbReference type="Proteomes" id="UP000188388">
    <property type="component" value="Unassembled WGS sequence"/>
</dbReference>
<evidence type="ECO:0000256" key="1">
    <source>
        <dbReference type="SAM" id="SignalP"/>
    </source>
</evidence>
<dbReference type="EMBL" id="FTPD01000045">
    <property type="protein sequence ID" value="SIT58383.1"/>
    <property type="molecule type" value="Genomic_DNA"/>
</dbReference>
<feature type="domain" description="VWFA" evidence="2">
    <location>
        <begin position="1529"/>
        <end position="1711"/>
    </location>
</feature>
<dbReference type="SUPFAM" id="SSF53300">
    <property type="entry name" value="vWA-like"/>
    <property type="match status" value="2"/>
</dbReference>
<dbReference type="InterPro" id="IPR002035">
    <property type="entry name" value="VWF_A"/>
</dbReference>
<feature type="signal peptide" evidence="1">
    <location>
        <begin position="1"/>
        <end position="25"/>
    </location>
</feature>
<dbReference type="STRING" id="1631249.BQ8794_50485"/>
<dbReference type="Gene3D" id="3.40.50.410">
    <property type="entry name" value="von Willebrand factor, type A domain"/>
    <property type="match status" value="1"/>
</dbReference>